<dbReference type="EMBL" id="JAEPCM010000446">
    <property type="protein sequence ID" value="MCG7947194.1"/>
    <property type="molecule type" value="Genomic_DNA"/>
</dbReference>
<protein>
    <submittedName>
        <fullName evidence="2">Uncharacterized protein</fullName>
    </submittedName>
</protein>
<feature type="signal peptide" evidence="1">
    <location>
        <begin position="1"/>
        <end position="26"/>
    </location>
</feature>
<feature type="chain" id="PRO_5038649797" evidence="1">
    <location>
        <begin position="27"/>
        <end position="92"/>
    </location>
</feature>
<dbReference type="AlphaFoldDB" id="A0A9E4KEK8"/>
<accession>A0A9E4KEK8</accession>
<sequence length="92" mass="10242">MKGIFRIACLLGLPASLLLSSKAALSTESTHYVGLTYVTGTRDARERHEDNIDLHEFGHGASVTPLRIVLLEFLQSVSKPKIKPQTQKTQYF</sequence>
<evidence type="ECO:0000313" key="2">
    <source>
        <dbReference type="EMBL" id="MCG7947194.1"/>
    </source>
</evidence>
<evidence type="ECO:0000313" key="3">
    <source>
        <dbReference type="Proteomes" id="UP000886667"/>
    </source>
</evidence>
<keyword evidence="1" id="KW-0732">Signal</keyword>
<dbReference type="Proteomes" id="UP000886667">
    <property type="component" value="Unassembled WGS sequence"/>
</dbReference>
<gene>
    <name evidence="2" type="ORF">JAZ07_12690</name>
</gene>
<name>A0A9E4KEK8_9GAMM</name>
<comment type="caution">
    <text evidence="2">The sequence shown here is derived from an EMBL/GenBank/DDBJ whole genome shotgun (WGS) entry which is preliminary data.</text>
</comment>
<evidence type="ECO:0000256" key="1">
    <source>
        <dbReference type="SAM" id="SignalP"/>
    </source>
</evidence>
<proteinExistence type="predicted"/>
<reference evidence="2" key="1">
    <citation type="journal article" date="2021" name="Proc. Natl. Acad. Sci. U.S.A.">
        <title>Global biogeography of chemosynthetic symbionts reveals both localized and globally distributed symbiont groups. .</title>
        <authorList>
            <person name="Osvatic J.T."/>
            <person name="Wilkins L.G.E."/>
            <person name="Leibrecht L."/>
            <person name="Leray M."/>
            <person name="Zauner S."/>
            <person name="Polzin J."/>
            <person name="Camacho Y."/>
            <person name="Gros O."/>
            <person name="van Gils J.A."/>
            <person name="Eisen J.A."/>
            <person name="Petersen J.M."/>
            <person name="Yuen B."/>
        </authorList>
    </citation>
    <scope>NUCLEOTIDE SEQUENCE</scope>
    <source>
        <strain evidence="2">MAGclacostrist064TRANS</strain>
    </source>
</reference>
<organism evidence="2 3">
    <name type="scientific">Candidatus Thiodiazotropha taylori</name>
    <dbReference type="NCBI Taxonomy" id="2792791"/>
    <lineage>
        <taxon>Bacteria</taxon>
        <taxon>Pseudomonadati</taxon>
        <taxon>Pseudomonadota</taxon>
        <taxon>Gammaproteobacteria</taxon>
        <taxon>Chromatiales</taxon>
        <taxon>Sedimenticolaceae</taxon>
        <taxon>Candidatus Thiodiazotropha</taxon>
    </lineage>
</organism>